<comment type="caution">
    <text evidence="1">The sequence shown here is derived from an EMBL/GenBank/DDBJ whole genome shotgun (WGS) entry which is preliminary data.</text>
</comment>
<dbReference type="Proteomes" id="UP000621500">
    <property type="component" value="Unassembled WGS sequence"/>
</dbReference>
<proteinExistence type="predicted"/>
<dbReference type="RefSeq" id="WP_203862444.1">
    <property type="nucleotide sequence ID" value="NZ_BAAAZQ010000035.1"/>
</dbReference>
<organism evidence="1 2">
    <name type="scientific">Plantactinospora mayteni</name>
    <dbReference type="NCBI Taxonomy" id="566021"/>
    <lineage>
        <taxon>Bacteria</taxon>
        <taxon>Bacillati</taxon>
        <taxon>Actinomycetota</taxon>
        <taxon>Actinomycetes</taxon>
        <taxon>Micromonosporales</taxon>
        <taxon>Micromonosporaceae</taxon>
        <taxon>Plantactinospora</taxon>
    </lineage>
</organism>
<sequence>MHLFFADVRTVRKAGDVPGLSAPDASDVLARFAPVPGTPVLLSDSMWPVEPLCSWFRELALNRRSPKTMRGYAYTALMLLRFLQA</sequence>
<reference evidence="1 2" key="1">
    <citation type="submission" date="2021-01" db="EMBL/GenBank/DDBJ databases">
        <title>Whole genome shotgun sequence of Plantactinospora mayteni NBRC 109088.</title>
        <authorList>
            <person name="Komaki H."/>
            <person name="Tamura T."/>
        </authorList>
    </citation>
    <scope>NUCLEOTIDE SEQUENCE [LARGE SCALE GENOMIC DNA]</scope>
    <source>
        <strain evidence="1 2">NBRC 109088</strain>
    </source>
</reference>
<protein>
    <recommendedName>
        <fullName evidence="3">Integrase</fullName>
    </recommendedName>
</protein>
<keyword evidence="2" id="KW-1185">Reference proteome</keyword>
<dbReference type="EMBL" id="BONX01000065">
    <property type="protein sequence ID" value="GIH01152.1"/>
    <property type="molecule type" value="Genomic_DNA"/>
</dbReference>
<evidence type="ECO:0008006" key="3">
    <source>
        <dbReference type="Google" id="ProtNLM"/>
    </source>
</evidence>
<name>A0ABQ4F2P0_9ACTN</name>
<gene>
    <name evidence="1" type="ORF">Pma05_77240</name>
</gene>
<evidence type="ECO:0000313" key="1">
    <source>
        <dbReference type="EMBL" id="GIH01152.1"/>
    </source>
</evidence>
<accession>A0ABQ4F2P0</accession>
<evidence type="ECO:0000313" key="2">
    <source>
        <dbReference type="Proteomes" id="UP000621500"/>
    </source>
</evidence>